<name>A0A0S4QZ86_9ACTN</name>
<accession>A0A0S4QZ86</accession>
<organism evidence="1 2">
    <name type="scientific">Parafrankia irregularis</name>
    <dbReference type="NCBI Taxonomy" id="795642"/>
    <lineage>
        <taxon>Bacteria</taxon>
        <taxon>Bacillati</taxon>
        <taxon>Actinomycetota</taxon>
        <taxon>Actinomycetes</taxon>
        <taxon>Frankiales</taxon>
        <taxon>Frankiaceae</taxon>
        <taxon>Parafrankia</taxon>
    </lineage>
</organism>
<keyword evidence="2" id="KW-1185">Reference proteome</keyword>
<dbReference type="Proteomes" id="UP000198802">
    <property type="component" value="Unassembled WGS sequence"/>
</dbReference>
<proteinExistence type="predicted"/>
<reference evidence="2" key="1">
    <citation type="submission" date="2015-11" db="EMBL/GenBank/DDBJ databases">
        <authorList>
            <person name="Varghese N."/>
        </authorList>
    </citation>
    <scope>NUCLEOTIDE SEQUENCE [LARGE SCALE GENOMIC DNA]</scope>
    <source>
        <strain evidence="2">DSM 45899</strain>
    </source>
</reference>
<dbReference type="AlphaFoldDB" id="A0A0S4QZ86"/>
<protein>
    <submittedName>
        <fullName evidence="1">Uncharacterized protein</fullName>
    </submittedName>
</protein>
<dbReference type="EMBL" id="FAOZ01000048">
    <property type="protein sequence ID" value="CUU60855.1"/>
    <property type="molecule type" value="Genomic_DNA"/>
</dbReference>
<evidence type="ECO:0000313" key="2">
    <source>
        <dbReference type="Proteomes" id="UP000198802"/>
    </source>
</evidence>
<gene>
    <name evidence="1" type="ORF">Ga0074812_14855</name>
</gene>
<sequence length="123" mass="13252">MDDVRRRPGETTEEWVVRMTGLVAVHDAEFYASGGRRLVVRHPGADRLPNDLRDVIDTAAHRAGYSGGGTVGTSGRLEERHTRWSWPAGHGCDPATVADAAATAARAHTPAGWTVHTDDDPDT</sequence>
<evidence type="ECO:0000313" key="1">
    <source>
        <dbReference type="EMBL" id="CUU60855.1"/>
    </source>
</evidence>
<dbReference type="RefSeq" id="WP_091286441.1">
    <property type="nucleotide sequence ID" value="NZ_FAOZ01000048.1"/>
</dbReference>